<dbReference type="Pfam" id="PF12505">
    <property type="entry name" value="DUF3712"/>
    <property type="match status" value="1"/>
</dbReference>
<evidence type="ECO:0000256" key="1">
    <source>
        <dbReference type="SAM" id="MobiDB-lite"/>
    </source>
</evidence>
<feature type="compositionally biased region" description="Basic and acidic residues" evidence="1">
    <location>
        <begin position="21"/>
        <end position="37"/>
    </location>
</feature>
<dbReference type="Proteomes" id="UP000030106">
    <property type="component" value="Unassembled WGS sequence"/>
</dbReference>
<evidence type="ECO:0000313" key="3">
    <source>
        <dbReference type="EMBL" id="KGQ11949.1"/>
    </source>
</evidence>
<dbReference type="PANTHER" id="PTHR35895">
    <property type="entry name" value="CHROMOSOME 16, WHOLE GENOME SHOTGUN SEQUENCE"/>
    <property type="match status" value="1"/>
</dbReference>
<dbReference type="GO" id="GO:0000329">
    <property type="term" value="C:fungal-type vacuole membrane"/>
    <property type="evidence" value="ECO:0007669"/>
    <property type="project" value="InterPro"/>
</dbReference>
<gene>
    <name evidence="3" type="ORF">BBAD15_g2309</name>
</gene>
<organism evidence="3 4">
    <name type="scientific">Beauveria bassiana D1-5</name>
    <dbReference type="NCBI Taxonomy" id="1245745"/>
    <lineage>
        <taxon>Eukaryota</taxon>
        <taxon>Fungi</taxon>
        <taxon>Dikarya</taxon>
        <taxon>Ascomycota</taxon>
        <taxon>Pezizomycotina</taxon>
        <taxon>Sordariomycetes</taxon>
        <taxon>Hypocreomycetidae</taxon>
        <taxon>Hypocreales</taxon>
        <taxon>Cordycipitaceae</taxon>
        <taxon>Beauveria</taxon>
    </lineage>
</organism>
<feature type="transmembrane region" description="Helical" evidence="2">
    <location>
        <begin position="69"/>
        <end position="94"/>
    </location>
</feature>
<accession>A0A0A2WFM1</accession>
<name>A0A0A2WFM1_BEABA</name>
<reference evidence="3 4" key="1">
    <citation type="submission" date="2012-10" db="EMBL/GenBank/DDBJ databases">
        <title>Genome sequencing and analysis of entomopathogenic fungi Beauveria bassiana D1-5.</title>
        <authorList>
            <person name="Li Q."/>
            <person name="Wang L."/>
            <person name="Zhang Z."/>
            <person name="Wang Q."/>
            <person name="Ren J."/>
            <person name="Wang M."/>
            <person name="Xu W."/>
            <person name="Wang J."/>
            <person name="Lu Y."/>
            <person name="Du Q."/>
            <person name="Sun Z."/>
        </authorList>
    </citation>
    <scope>NUCLEOTIDE SEQUENCE [LARGE SCALE GENOMIC DNA]</scope>
    <source>
        <strain evidence="3 4">D1-5</strain>
    </source>
</reference>
<sequence length="434" mass="47372">MVDSKTTKPTEPVVSGGLGDDASHSRRGSDTSNDHITKQTPETAQRSVTLKIKSARTKSINNVKSNWKWYLLGGLIFLAILLPIVFKVILPAIVQLIVNQQPLPVLGGSFLFQTPDSILCNLNTSFKSPLPASIQPFSLQLYNRATPTFTPWLTMQIGKIKVNGDTQIRVINQMQRITDDDEFTKWFGKFVDQEELDLDVRADTATINLGILESRPVLDKTITFKGLNLHRGIRLEHAQLVLPPVNGHNLKGMLMIPNKSPIAFGIGDYTLDVFAAGVNIGYITIKDTVLNPGDNLQALDGFIDLRVLVANVGAIINSMALSLADGMIEVTVTGRECYIHGQRSTLIENVLNHRSLIIHGSIATVAADLVGGLLMPQLNTGHGTNQGSAFIDAISTVFSNQTLMGNIADHWNKTKKKRSEGGTQRRMLGLGGHV</sequence>
<protein>
    <submittedName>
        <fullName evidence="3">Uncharacterized protein</fullName>
    </submittedName>
</protein>
<comment type="caution">
    <text evidence="3">The sequence shown here is derived from an EMBL/GenBank/DDBJ whole genome shotgun (WGS) entry which is preliminary data.</text>
</comment>
<proteinExistence type="predicted"/>
<dbReference type="PANTHER" id="PTHR35895:SF2">
    <property type="match status" value="1"/>
</dbReference>
<keyword evidence="2" id="KW-1133">Transmembrane helix</keyword>
<dbReference type="AlphaFoldDB" id="A0A0A2WFM1"/>
<feature type="region of interest" description="Disordered" evidence="1">
    <location>
        <begin position="1"/>
        <end position="45"/>
    </location>
</feature>
<dbReference type="InterPro" id="IPR022185">
    <property type="entry name" value="DUF3712"/>
</dbReference>
<keyword evidence="2" id="KW-0472">Membrane</keyword>
<feature type="region of interest" description="Disordered" evidence="1">
    <location>
        <begin position="415"/>
        <end position="434"/>
    </location>
</feature>
<dbReference type="eggNOG" id="ENOG502SJ3Q">
    <property type="taxonomic scope" value="Eukaryota"/>
</dbReference>
<dbReference type="OrthoDB" id="10039566at2759"/>
<dbReference type="InterPro" id="IPR046368">
    <property type="entry name" value="Tag1"/>
</dbReference>
<dbReference type="STRING" id="1245745.A0A0A2WFM1"/>
<dbReference type="EMBL" id="ANFO01000158">
    <property type="protein sequence ID" value="KGQ11949.1"/>
    <property type="molecule type" value="Genomic_DNA"/>
</dbReference>
<evidence type="ECO:0000256" key="2">
    <source>
        <dbReference type="SAM" id="Phobius"/>
    </source>
</evidence>
<keyword evidence="2" id="KW-0812">Transmembrane</keyword>
<dbReference type="HOGENOM" id="CLU_035244_0_0_1"/>
<evidence type="ECO:0000313" key="4">
    <source>
        <dbReference type="Proteomes" id="UP000030106"/>
    </source>
</evidence>